<keyword evidence="3" id="KW-1185">Reference proteome</keyword>
<comment type="caution">
    <text evidence="2">The sequence shown here is derived from an EMBL/GenBank/DDBJ whole genome shotgun (WGS) entry which is preliminary data.</text>
</comment>
<proteinExistence type="predicted"/>
<dbReference type="InterPro" id="IPR006597">
    <property type="entry name" value="Sel1-like"/>
</dbReference>
<dbReference type="PANTHER" id="PTHR45011:SF1">
    <property type="entry name" value="DAP3-BINDING CELL DEATH ENHANCER 1"/>
    <property type="match status" value="1"/>
</dbReference>
<dbReference type="InterPro" id="IPR011990">
    <property type="entry name" value="TPR-like_helical_dom_sf"/>
</dbReference>
<dbReference type="SMART" id="SM00671">
    <property type="entry name" value="SEL1"/>
    <property type="match status" value="3"/>
</dbReference>
<dbReference type="OrthoDB" id="2384430at2759"/>
<evidence type="ECO:0000313" key="2">
    <source>
        <dbReference type="EMBL" id="CAB3380313.1"/>
    </source>
</evidence>
<sequence length="347" mass="38089">MWKIFFRGVRESFGRCGERAVGTACEGNGFASGPKPGKEGPSSNPEGNTASQVASKSECSQTLLKGLGLGTVVWFTQFARDWHCWTRRNHSQFVVKEDEHRKLGCRYKCLLKVLAGVAKTQPIESASETDQYDPIEIAIVRNEDTTSSSSPYSEQEVSDAQKQLKEIGSNIDNILGVCYQNQSKPEMALENFKLAWSGGNVRACYNLGLCYELGVGTDPDPVKAAEYYKTAASLGHVQAAYNLGVYYAQGRGGLPKDKSMAKQLFLEAANKGLLQAKAAVEAMTPYQPPDTHVQVHHPPSLHPVAVDKIVSIAFNLEIWRPVTAFWLIEAQEKLAGSYCMTAAQMWA</sequence>
<dbReference type="EMBL" id="CADEPI010000205">
    <property type="protein sequence ID" value="CAB3380313.1"/>
    <property type="molecule type" value="Genomic_DNA"/>
</dbReference>
<gene>
    <name evidence="2" type="ORF">CLODIP_2_CD14613</name>
</gene>
<feature type="compositionally biased region" description="Polar residues" evidence="1">
    <location>
        <begin position="41"/>
        <end position="52"/>
    </location>
</feature>
<dbReference type="Gene3D" id="1.25.40.10">
    <property type="entry name" value="Tetratricopeptide repeat domain"/>
    <property type="match status" value="1"/>
</dbReference>
<feature type="region of interest" description="Disordered" evidence="1">
    <location>
        <begin position="27"/>
        <end position="52"/>
    </location>
</feature>
<organism evidence="2 3">
    <name type="scientific">Cloeon dipterum</name>
    <dbReference type="NCBI Taxonomy" id="197152"/>
    <lineage>
        <taxon>Eukaryota</taxon>
        <taxon>Metazoa</taxon>
        <taxon>Ecdysozoa</taxon>
        <taxon>Arthropoda</taxon>
        <taxon>Hexapoda</taxon>
        <taxon>Insecta</taxon>
        <taxon>Pterygota</taxon>
        <taxon>Palaeoptera</taxon>
        <taxon>Ephemeroptera</taxon>
        <taxon>Pisciforma</taxon>
        <taxon>Baetidae</taxon>
        <taxon>Cloeon</taxon>
    </lineage>
</organism>
<reference evidence="2 3" key="1">
    <citation type="submission" date="2020-04" db="EMBL/GenBank/DDBJ databases">
        <authorList>
            <person name="Alioto T."/>
            <person name="Alioto T."/>
            <person name="Gomez Garrido J."/>
        </authorList>
    </citation>
    <scope>NUCLEOTIDE SEQUENCE [LARGE SCALE GENOMIC DNA]</scope>
</reference>
<dbReference type="Pfam" id="PF08238">
    <property type="entry name" value="Sel1"/>
    <property type="match status" value="2"/>
</dbReference>
<dbReference type="PANTHER" id="PTHR45011">
    <property type="entry name" value="DAP3-BINDING CELL DEATH ENHANCER 1"/>
    <property type="match status" value="1"/>
</dbReference>
<dbReference type="SUPFAM" id="SSF81901">
    <property type="entry name" value="HCP-like"/>
    <property type="match status" value="1"/>
</dbReference>
<evidence type="ECO:0000313" key="3">
    <source>
        <dbReference type="Proteomes" id="UP000494165"/>
    </source>
</evidence>
<protein>
    <recommendedName>
        <fullName evidence="4">Death ligand signal enhancer</fullName>
    </recommendedName>
</protein>
<dbReference type="Proteomes" id="UP000494165">
    <property type="component" value="Unassembled WGS sequence"/>
</dbReference>
<name>A0A8S1DJW7_9INSE</name>
<dbReference type="InterPro" id="IPR052748">
    <property type="entry name" value="ISR_Activator"/>
</dbReference>
<evidence type="ECO:0008006" key="4">
    <source>
        <dbReference type="Google" id="ProtNLM"/>
    </source>
</evidence>
<evidence type="ECO:0000256" key="1">
    <source>
        <dbReference type="SAM" id="MobiDB-lite"/>
    </source>
</evidence>
<dbReference type="AlphaFoldDB" id="A0A8S1DJW7"/>
<accession>A0A8S1DJW7</accession>